<gene>
    <name evidence="1" type="ORF">BV25DRAFT_1409717</name>
</gene>
<reference evidence="1" key="1">
    <citation type="submission" date="2021-03" db="EMBL/GenBank/DDBJ databases">
        <authorList>
            <consortium name="DOE Joint Genome Institute"/>
            <person name="Ahrendt S."/>
            <person name="Looney B.P."/>
            <person name="Miyauchi S."/>
            <person name="Morin E."/>
            <person name="Drula E."/>
            <person name="Courty P.E."/>
            <person name="Chicoki N."/>
            <person name="Fauchery L."/>
            <person name="Kohler A."/>
            <person name="Kuo A."/>
            <person name="Labutti K."/>
            <person name="Pangilinan J."/>
            <person name="Lipzen A."/>
            <person name="Riley R."/>
            <person name="Andreopoulos W."/>
            <person name="He G."/>
            <person name="Johnson J."/>
            <person name="Barry K.W."/>
            <person name="Grigoriev I.V."/>
            <person name="Nagy L."/>
            <person name="Hibbett D."/>
            <person name="Henrissat B."/>
            <person name="Matheny P.B."/>
            <person name="Labbe J."/>
            <person name="Martin F."/>
        </authorList>
    </citation>
    <scope>NUCLEOTIDE SEQUENCE</scope>
    <source>
        <strain evidence="1">HHB10654</strain>
    </source>
</reference>
<reference evidence="1" key="2">
    <citation type="journal article" date="2022" name="New Phytol.">
        <title>Evolutionary transition to the ectomycorrhizal habit in the genomes of a hyperdiverse lineage of mushroom-forming fungi.</title>
        <authorList>
            <person name="Looney B."/>
            <person name="Miyauchi S."/>
            <person name="Morin E."/>
            <person name="Drula E."/>
            <person name="Courty P.E."/>
            <person name="Kohler A."/>
            <person name="Kuo A."/>
            <person name="LaButti K."/>
            <person name="Pangilinan J."/>
            <person name="Lipzen A."/>
            <person name="Riley R."/>
            <person name="Andreopoulos W."/>
            <person name="He G."/>
            <person name="Johnson J."/>
            <person name="Nolan M."/>
            <person name="Tritt A."/>
            <person name="Barry K.W."/>
            <person name="Grigoriev I.V."/>
            <person name="Nagy L.G."/>
            <person name="Hibbett D."/>
            <person name="Henrissat B."/>
            <person name="Matheny P.B."/>
            <person name="Labbe J."/>
            <person name="Martin F.M."/>
        </authorList>
    </citation>
    <scope>NUCLEOTIDE SEQUENCE</scope>
    <source>
        <strain evidence="1">HHB10654</strain>
    </source>
</reference>
<sequence>MLRDSDLPGMSEWLVYSFYPLIVETISTGVFSSLIVLSTYLLLWRPRTPGNVLILVATVAMYIFAVMHWIAYLGTNVDFFTEPRHIPFDTQNAPQQILISLGLTANIILSDVIVIWRAWILCDKEPWVLAVSTILLLATTVAAILSALYSHILAALVAMSTMWPVVTAAATLVTNLWATALVARKTRLHRQVIRKNMRGGVRRTRAELTLSLLVESGSIYCLYLVLVLLSLLKLLGPLGPIFGATLPQVTAIYPTTLVIMLCLRQDDSNPVFSLERQTDVQPPAAA</sequence>
<evidence type="ECO:0000313" key="1">
    <source>
        <dbReference type="EMBL" id="KAI0066621.1"/>
    </source>
</evidence>
<organism evidence="1 2">
    <name type="scientific">Artomyces pyxidatus</name>
    <dbReference type="NCBI Taxonomy" id="48021"/>
    <lineage>
        <taxon>Eukaryota</taxon>
        <taxon>Fungi</taxon>
        <taxon>Dikarya</taxon>
        <taxon>Basidiomycota</taxon>
        <taxon>Agaricomycotina</taxon>
        <taxon>Agaricomycetes</taxon>
        <taxon>Russulales</taxon>
        <taxon>Auriscalpiaceae</taxon>
        <taxon>Artomyces</taxon>
    </lineage>
</organism>
<protein>
    <submittedName>
        <fullName evidence="1">Uncharacterized protein</fullName>
    </submittedName>
</protein>
<accession>A0ACB8TDZ2</accession>
<name>A0ACB8TDZ2_9AGAM</name>
<evidence type="ECO:0000313" key="2">
    <source>
        <dbReference type="Proteomes" id="UP000814140"/>
    </source>
</evidence>
<proteinExistence type="predicted"/>
<comment type="caution">
    <text evidence="1">The sequence shown here is derived from an EMBL/GenBank/DDBJ whole genome shotgun (WGS) entry which is preliminary data.</text>
</comment>
<keyword evidence="2" id="KW-1185">Reference proteome</keyword>
<dbReference type="EMBL" id="MU277192">
    <property type="protein sequence ID" value="KAI0066621.1"/>
    <property type="molecule type" value="Genomic_DNA"/>
</dbReference>
<dbReference type="Proteomes" id="UP000814140">
    <property type="component" value="Unassembled WGS sequence"/>
</dbReference>